<comment type="caution">
    <text evidence="3">The sequence shown here is derived from an EMBL/GenBank/DDBJ whole genome shotgun (WGS) entry which is preliminary data.</text>
</comment>
<keyword evidence="4" id="KW-1185">Reference proteome</keyword>
<evidence type="ECO:0000313" key="4">
    <source>
        <dbReference type="Proteomes" id="UP000253529"/>
    </source>
</evidence>
<dbReference type="GO" id="GO:0006310">
    <property type="term" value="P:DNA recombination"/>
    <property type="evidence" value="ECO:0007669"/>
    <property type="project" value="UniProtKB-KW"/>
</dbReference>
<evidence type="ECO:0000256" key="1">
    <source>
        <dbReference type="ARBA" id="ARBA00023172"/>
    </source>
</evidence>
<dbReference type="InterPro" id="IPR011010">
    <property type="entry name" value="DNA_brk_join_enz"/>
</dbReference>
<protein>
    <recommendedName>
        <fullName evidence="5">Tyr recombinase domain-containing protein</fullName>
    </recommendedName>
</protein>
<gene>
    <name evidence="3" type="ORF">DFR50_11217</name>
</gene>
<dbReference type="GO" id="GO:0015074">
    <property type="term" value="P:DNA integration"/>
    <property type="evidence" value="ECO:0007669"/>
    <property type="project" value="InterPro"/>
</dbReference>
<dbReference type="EMBL" id="QNRK01000012">
    <property type="protein sequence ID" value="RBP13049.1"/>
    <property type="molecule type" value="Genomic_DNA"/>
</dbReference>
<evidence type="ECO:0000313" key="3">
    <source>
        <dbReference type="EMBL" id="RBP13049.1"/>
    </source>
</evidence>
<evidence type="ECO:0008006" key="5">
    <source>
        <dbReference type="Google" id="ProtNLM"/>
    </source>
</evidence>
<dbReference type="Gene3D" id="1.10.443.10">
    <property type="entry name" value="Intergrase catalytic core"/>
    <property type="match status" value="1"/>
</dbReference>
<evidence type="ECO:0000256" key="2">
    <source>
        <dbReference type="SAM" id="MobiDB-lite"/>
    </source>
</evidence>
<feature type="compositionally biased region" description="Basic and acidic residues" evidence="2">
    <location>
        <begin position="131"/>
        <end position="142"/>
    </location>
</feature>
<accession>A0A366FH57</accession>
<keyword evidence="1" id="KW-0233">DNA recombination</keyword>
<dbReference type="SUPFAM" id="SSF56349">
    <property type="entry name" value="DNA breaking-rejoining enzymes"/>
    <property type="match status" value="1"/>
</dbReference>
<dbReference type="GO" id="GO:0003677">
    <property type="term" value="F:DNA binding"/>
    <property type="evidence" value="ECO:0007669"/>
    <property type="project" value="InterPro"/>
</dbReference>
<feature type="compositionally biased region" description="Basic residues" evidence="2">
    <location>
        <begin position="95"/>
        <end position="107"/>
    </location>
</feature>
<sequence>MVSGVPADFEACRAPELADRAGAPVLRSSFNPARDSSPEMLVARTHQIRGWLGVKRRFPVIVYKSAKTVILRAGERLTMVTPQDVKPSCRPSERRSRHPERRKKYRRNQLSPALARRRRHAPHPPPPLDPPPKRESDTRHGLLPDVAGSLHVEGPLRVDDRHAPSTVRRCLSSWAPLHRWKGHEGPFASPALRSAGRLAVRATGRQCKRKSKRAVTRDIPDRFVATCASDRLVDTRYLAILMVAFASGDRRRSKVGRLRFEQLQEEPPVPVDPADPDSTPLPYLVICLGRTRMTSADDEAKVFLVVAPVAVVKEWLQRADIPKGPTFRAVNRLGSVGDRALTPQSINVILKRRCAAAGSTRRTSRFKACDPKAAFLAT</sequence>
<dbReference type="AlphaFoldDB" id="A0A366FH57"/>
<feature type="region of interest" description="Disordered" evidence="2">
    <location>
        <begin position="82"/>
        <end position="146"/>
    </location>
</feature>
<dbReference type="InterPro" id="IPR013762">
    <property type="entry name" value="Integrase-like_cat_sf"/>
</dbReference>
<reference evidence="3 4" key="1">
    <citation type="submission" date="2018-06" db="EMBL/GenBank/DDBJ databases">
        <title>Genomic Encyclopedia of Type Strains, Phase IV (KMG-IV): sequencing the most valuable type-strain genomes for metagenomic binning, comparative biology and taxonomic classification.</title>
        <authorList>
            <person name="Goeker M."/>
        </authorList>
    </citation>
    <scope>NUCLEOTIDE SEQUENCE [LARGE SCALE GENOMIC DNA]</scope>
    <source>
        <strain evidence="3 4">DSM 24875</strain>
    </source>
</reference>
<proteinExistence type="predicted"/>
<organism evidence="3 4">
    <name type="scientific">Roseiarcus fermentans</name>
    <dbReference type="NCBI Taxonomy" id="1473586"/>
    <lineage>
        <taxon>Bacteria</taxon>
        <taxon>Pseudomonadati</taxon>
        <taxon>Pseudomonadota</taxon>
        <taxon>Alphaproteobacteria</taxon>
        <taxon>Hyphomicrobiales</taxon>
        <taxon>Roseiarcaceae</taxon>
        <taxon>Roseiarcus</taxon>
    </lineage>
</organism>
<name>A0A366FH57_9HYPH</name>
<dbReference type="Proteomes" id="UP000253529">
    <property type="component" value="Unassembled WGS sequence"/>
</dbReference>